<evidence type="ECO:0000313" key="8">
    <source>
        <dbReference type="Proteomes" id="UP000019149"/>
    </source>
</evidence>
<comment type="caution">
    <text evidence="7">The sequence shown here is derived from an EMBL/GenBank/DDBJ whole genome shotgun (WGS) entry which is preliminary data.</text>
</comment>
<feature type="region of interest" description="Disordered" evidence="3">
    <location>
        <begin position="2009"/>
        <end position="2038"/>
    </location>
</feature>
<dbReference type="InterPro" id="IPR016024">
    <property type="entry name" value="ARM-type_fold"/>
</dbReference>
<evidence type="ECO:0000259" key="5">
    <source>
        <dbReference type="Pfam" id="PF17781"/>
    </source>
</evidence>
<feature type="region of interest" description="Disordered" evidence="3">
    <location>
        <begin position="1114"/>
        <end position="1164"/>
    </location>
</feature>
<evidence type="ECO:0000256" key="1">
    <source>
        <dbReference type="ARBA" id="ARBA00022737"/>
    </source>
</evidence>
<evidence type="ECO:0000259" key="6">
    <source>
        <dbReference type="Pfam" id="PF18051"/>
    </source>
</evidence>
<dbReference type="PANTHER" id="PTHR10943">
    <property type="entry name" value="26S PROTEASOME NON-ATPASE REGULATORY SUBUNIT"/>
    <property type="match status" value="1"/>
</dbReference>
<evidence type="ECO:0000313" key="7">
    <source>
        <dbReference type="EMBL" id="EUB63267.1"/>
    </source>
</evidence>
<dbReference type="PANTHER" id="PTHR10943:SF1">
    <property type="entry name" value="26S PROTEASOME NON-ATPASE REGULATORY SUBUNIT 2"/>
    <property type="match status" value="1"/>
</dbReference>
<feature type="compositionally biased region" description="Polar residues" evidence="3">
    <location>
        <begin position="1291"/>
        <end position="1328"/>
    </location>
</feature>
<keyword evidence="8" id="KW-1185">Reference proteome</keyword>
<dbReference type="Proteomes" id="UP000019149">
    <property type="component" value="Unassembled WGS sequence"/>
</dbReference>
<evidence type="ECO:0000259" key="4">
    <source>
        <dbReference type="Pfam" id="PF10394"/>
    </source>
</evidence>
<organism evidence="7 8">
    <name type="scientific">Echinococcus granulosus</name>
    <name type="common">Hydatid tapeworm</name>
    <dbReference type="NCBI Taxonomy" id="6210"/>
    <lineage>
        <taxon>Eukaryota</taxon>
        <taxon>Metazoa</taxon>
        <taxon>Spiralia</taxon>
        <taxon>Lophotrochozoa</taxon>
        <taxon>Platyhelminthes</taxon>
        <taxon>Cestoda</taxon>
        <taxon>Eucestoda</taxon>
        <taxon>Cyclophyllidea</taxon>
        <taxon>Taeniidae</taxon>
        <taxon>Echinococcus</taxon>
        <taxon>Echinococcus granulosus group</taxon>
    </lineage>
</organism>
<dbReference type="Pfam" id="PF10394">
    <property type="entry name" value="Hat1_N"/>
    <property type="match status" value="1"/>
</dbReference>
<feature type="compositionally biased region" description="Polar residues" evidence="3">
    <location>
        <begin position="703"/>
        <end position="718"/>
    </location>
</feature>
<dbReference type="RefSeq" id="XP_024354463.1">
    <property type="nucleotide sequence ID" value="XM_024491007.1"/>
</dbReference>
<dbReference type="GO" id="GO:0005634">
    <property type="term" value="C:nucleus"/>
    <property type="evidence" value="ECO:0007669"/>
    <property type="project" value="TreeGrafter"/>
</dbReference>
<feature type="region of interest" description="Disordered" evidence="3">
    <location>
        <begin position="632"/>
        <end position="718"/>
    </location>
</feature>
<dbReference type="Pfam" id="PF17781">
    <property type="entry name" value="RPN1_RPN2_N"/>
    <property type="match status" value="1"/>
</dbReference>
<dbReference type="InterPro" id="IPR019467">
    <property type="entry name" value="Hat1_N"/>
</dbReference>
<dbReference type="Gene3D" id="1.25.10.10">
    <property type="entry name" value="Leucine-rich Repeat Variant"/>
    <property type="match status" value="1"/>
</dbReference>
<dbReference type="GO" id="GO:0008540">
    <property type="term" value="C:proteasome regulatory particle, base subcomplex"/>
    <property type="evidence" value="ECO:0007669"/>
    <property type="project" value="TreeGrafter"/>
</dbReference>
<keyword evidence="1" id="KW-0677">Repeat</keyword>
<dbReference type="KEGG" id="egl:EGR_01758"/>
<accession>W6UXI7</accession>
<dbReference type="GO" id="GO:0043161">
    <property type="term" value="P:proteasome-mediated ubiquitin-dependent protein catabolic process"/>
    <property type="evidence" value="ECO:0007669"/>
    <property type="project" value="TreeGrafter"/>
</dbReference>
<dbReference type="SUPFAM" id="SSF55729">
    <property type="entry name" value="Acyl-CoA N-acyltransferases (Nat)"/>
    <property type="match status" value="1"/>
</dbReference>
<feature type="domain" description="RPN1 N-terminal" evidence="5">
    <location>
        <begin position="39"/>
        <end position="360"/>
    </location>
</feature>
<evidence type="ECO:0000256" key="3">
    <source>
        <dbReference type="SAM" id="MobiDB-lite"/>
    </source>
</evidence>
<feature type="domain" description="26S proteasome non-ATPase regulatory subunit RPN1 C-terminal" evidence="6">
    <location>
        <begin position="929"/>
        <end position="983"/>
    </location>
</feature>
<dbReference type="GO" id="GO:0006325">
    <property type="term" value="P:chromatin organization"/>
    <property type="evidence" value="ECO:0007669"/>
    <property type="project" value="InterPro"/>
</dbReference>
<keyword evidence="2 7" id="KW-0647">Proteasome</keyword>
<dbReference type="InterPro" id="IPR040892">
    <property type="entry name" value="RPN1_N"/>
</dbReference>
<feature type="compositionally biased region" description="Basic residues" evidence="3">
    <location>
        <begin position="651"/>
        <end position="661"/>
    </location>
</feature>
<dbReference type="InterPro" id="IPR016181">
    <property type="entry name" value="Acyl_CoA_acyltransferase"/>
</dbReference>
<feature type="compositionally biased region" description="Basic and acidic residues" evidence="3">
    <location>
        <begin position="1119"/>
        <end position="1133"/>
    </location>
</feature>
<feature type="compositionally biased region" description="Basic residues" evidence="3">
    <location>
        <begin position="1610"/>
        <end position="1619"/>
    </location>
</feature>
<dbReference type="Pfam" id="PF18051">
    <property type="entry name" value="RPN1_C"/>
    <property type="match status" value="1"/>
</dbReference>
<feature type="compositionally biased region" description="Polar residues" evidence="3">
    <location>
        <begin position="678"/>
        <end position="695"/>
    </location>
</feature>
<feature type="compositionally biased region" description="Polar residues" evidence="3">
    <location>
        <begin position="1637"/>
        <end position="1647"/>
    </location>
</feature>
<dbReference type="GeneID" id="36337473"/>
<dbReference type="STRING" id="6210.W6UXI7"/>
<feature type="compositionally biased region" description="Basic and acidic residues" evidence="3">
    <location>
        <begin position="9"/>
        <end position="23"/>
    </location>
</feature>
<name>W6UXI7_ECHGR</name>
<dbReference type="InterPro" id="IPR011989">
    <property type="entry name" value="ARM-like"/>
</dbReference>
<proteinExistence type="predicted"/>
<protein>
    <submittedName>
        <fullName evidence="7">26S proteasome regulatory subunit RPN1</fullName>
    </submittedName>
</protein>
<reference evidence="7 8" key="1">
    <citation type="journal article" date="2013" name="Nat. Genet.">
        <title>The genome of the hydatid tapeworm Echinococcus granulosus.</title>
        <authorList>
            <person name="Zheng H."/>
            <person name="Zhang W."/>
            <person name="Zhang L."/>
            <person name="Zhang Z."/>
            <person name="Li J."/>
            <person name="Lu G."/>
            <person name="Zhu Y."/>
            <person name="Wang Y."/>
            <person name="Huang Y."/>
            <person name="Liu J."/>
            <person name="Kang H."/>
            <person name="Chen J."/>
            <person name="Wang L."/>
            <person name="Chen A."/>
            <person name="Yu S."/>
            <person name="Gao Z."/>
            <person name="Jin L."/>
            <person name="Gu W."/>
            <person name="Wang Z."/>
            <person name="Zhao L."/>
            <person name="Shi B."/>
            <person name="Wen H."/>
            <person name="Lin R."/>
            <person name="Jones M.K."/>
            <person name="Brejova B."/>
            <person name="Vinar T."/>
            <person name="Zhao G."/>
            <person name="McManus D.P."/>
            <person name="Chen Z."/>
            <person name="Zhou Y."/>
            <person name="Wang S."/>
        </authorList>
    </citation>
    <scope>NUCLEOTIDE SEQUENCE [LARGE SCALE GENOMIC DNA]</scope>
</reference>
<dbReference type="GO" id="GO:0034515">
    <property type="term" value="C:proteasome storage granule"/>
    <property type="evidence" value="ECO:0007669"/>
    <property type="project" value="TreeGrafter"/>
</dbReference>
<gene>
    <name evidence="7" type="ORF">EGR_01758</name>
</gene>
<dbReference type="SUPFAM" id="SSF48371">
    <property type="entry name" value="ARM repeat"/>
    <property type="match status" value="1"/>
</dbReference>
<dbReference type="CTD" id="36337473"/>
<feature type="compositionally biased region" description="Basic and acidic residues" evidence="3">
    <location>
        <begin position="1249"/>
        <end position="1267"/>
    </location>
</feature>
<feature type="compositionally biased region" description="Polar residues" evidence="3">
    <location>
        <begin position="1151"/>
        <end position="1162"/>
    </location>
</feature>
<dbReference type="OrthoDB" id="10252509at2759"/>
<evidence type="ECO:0000256" key="2">
    <source>
        <dbReference type="ARBA" id="ARBA00022942"/>
    </source>
</evidence>
<dbReference type="Gene3D" id="3.90.360.10">
    <property type="entry name" value="Histone acetyl transferase 1 (HAT1), N-terminal domain"/>
    <property type="match status" value="1"/>
</dbReference>
<dbReference type="InterPro" id="IPR037113">
    <property type="entry name" value="Hat1_N_sf"/>
</dbReference>
<feature type="region of interest" description="Disordered" evidence="3">
    <location>
        <begin position="1551"/>
        <end position="1684"/>
    </location>
</feature>
<feature type="domain" description="Histone acetyl transferase HAT1 N-terminal" evidence="4">
    <location>
        <begin position="1724"/>
        <end position="1876"/>
    </location>
</feature>
<dbReference type="InterPro" id="IPR041433">
    <property type="entry name" value="RPN1_C"/>
</dbReference>
<feature type="region of interest" description="Disordered" evidence="3">
    <location>
        <begin position="1223"/>
        <end position="1344"/>
    </location>
</feature>
<feature type="compositionally biased region" description="Basic and acidic residues" evidence="3">
    <location>
        <begin position="1141"/>
        <end position="1150"/>
    </location>
</feature>
<dbReference type="EMBL" id="APAU02000007">
    <property type="protein sequence ID" value="EUB63267.1"/>
    <property type="molecule type" value="Genomic_DNA"/>
</dbReference>
<feature type="compositionally biased region" description="Low complexity" evidence="3">
    <location>
        <begin position="1584"/>
        <end position="1597"/>
    </location>
</feature>
<feature type="compositionally biased region" description="Polar residues" evidence="3">
    <location>
        <begin position="1228"/>
        <end position="1247"/>
    </location>
</feature>
<sequence>MAAEVASNHPKDADSLLNKTKDNSDDDLSDEDRQLRDELYMLLQRLEEPNVYLYETALESLKNLIKSSTTSMTSVPKPLKFLRPQYARIKNIYENIQDPKIKALCAEVVSVVGMITYDNPDYKTDTLKYRLLSKKDDIGVWGHEYVRLLTKQIAEVWDETEVSSSGKGVPEKSMKQKEYLELAGKIIPYLMEHNAESEAIDLCMEIENLDFLENYTTELNFQRVCLYLISCTAYIPDPDNVKVLRCAENIYRKYKDLGNALRYALRLNDESLARSIFNEAASLPTSKYGATGTDVRRQLAYLLGKHQFIVPYDEVIAEEDEDLAEMLGNTRLSEHFLSLARELDIMDPKLPEDVYKQHLEPTRLTMSSMLDTMRTNTAASYVNGLINCGFGREKLIQDEGKDGSWLSRQKDLGNFPLAVASLGWVMLWDVDSGLSQIDKYLYAVDDHTQAGALLGCGVVNCGVKNECDPALALLSSYVEHQTDVLSRAAIIGLGVAYAGSNKMEAINHLVPAILDSSSGRLQHACLASLSAGMIAVGSMNEDVTSTIIQTMLERPAAHWNNTFSKFMALGLALTCLGRQDEAEVILASLEAVTEPMKSMAHMMCDVCAYACSGNVLKIQKLLHILSEKYEEKTDKVDKAKSTSAGAEKSKSKDHHHHKKDSRRTAGNAGNRRVRRHANSTGTKPSTESTQATTEEPMQVDEQAASSNDDANVPSTSTQGFDYHAHQGLAVLGVAIIAMGEEVGLEMAFRMFGHLLRFGETPIKRIVPLALALCYISNPQLKVLDTLSKFSHDSDPELCYNSILAMGIVGAGTNSARLAAMLRQLAGYHCRDPYNLFLVRLAQGLTHLGKGTLTLSPWHSDHALFRPVSLAGLLTLLVSCLEMRMTFMGRSDYLIFYLTPAIQPRLLMTFDKNLKPLTVTVRVGQAVDVVGQAGRPKTITGFQTHTTPVLLAHGERAELATDEYVPVTNLPLEGFVILTKNPSYEKPSVSVQHMLSLKHHKRYEAVQRSLGNPISHFCPVCGIGGIRDIKAWTDHVCSILHSSNFGQYMQISNTQKMAVKQQRNDKLVHKRLLNEPHIGESSVSLAMSKTQPEVILQDQVSSSGSGISEDLVEKAGTSLSREEVPHTNIDDRESNCYPRSTVNERESHHSINDQYSNDGSPSPNYYRIPLLDYRRSRYYPASHSSGNEPPDVYWDRSSHQRMNRFDCNRTYDYHRQSYLVRHPRPYRSGRSSILQSHLCSPRSNSFVSNERPKISSESDRDNASRSDSWHTSQKEAPMVNTRISENELARQSPESPKSVPQNSMQQESAQHRLSAQEGPSTEYSVSVMTDPSARPTLSALPPSSTVEKTHEVWELSEALDKLRQQQHTLTHYIRQLKYIRQQASFKSEEKRLLRKRRSALLREMNLSDSQAETGSSDEFNDNTADGLGPIETVVEGHNFGEVVVSASGATSKVVPSAPEIVDEARDQSRPYRQPPLSSVAEVMLDNVTSSASVVTTVLPASGLSGACTNSPHFIFFSPFMVVVFLYKNDIPGKRKVKISIFIAANNYEGVHSAEGGNETFTSDGPELPMLPTRSRKHSSQSDQTPSVSAAAAAVKAPPEQLLEKDSMVPRGGRRPRRKNPRNVVSARRSSRRKAAAKHQSQTPTPSNATKRRKVAQDPPAVEVTSETFQQTRDGKATEAESESGVDPTRLRWVRQLLSHPQSRVYTFAELDKLVIDIVNSAAPSIREKEDLDSEESFMPEMTHQVFGESVSEIIFGYKDPNITIAYMAGSLSTFVDIKYSEKISQSISCGVEPDDILKSLKNVYTQGICTERVDFLDTFEGELKFKPFGSLQTAYTINRDGQSREFVVYRVDHSAPDFEAFSKYLLRMEPFLLFFVDESSFVDLDNRWSFYILYEKFSSASSSNIRFAFAGYVSVYKFYAYPEHVRPRLSQMLILPPFQKMGHATRLLETVYKDLTPLTEVIDITVESPSGDLTRLRDYLDSKRCLELADCVKILKEVKETVETAVAGTNEAVPAAEEEAKDAEEAAPSSTKRRRLSVTPAETRSINAANSFYKVVRQQLKLSRTQSRRVYQILLFFLLTHNKPEAVEAYRKALLKRTRIVNGRPRLASSSFAPIMNRHNLITDLFNEEYEREVAQQVETELIAYKKIAEKLEAAVRVGEVDLKCLVD</sequence>
<dbReference type="Gene3D" id="3.40.630.30">
    <property type="match status" value="1"/>
</dbReference>
<feature type="region of interest" description="Disordered" evidence="3">
    <location>
        <begin position="1"/>
        <end position="30"/>
    </location>
</feature>